<dbReference type="InterPro" id="IPR035105">
    <property type="entry name" value="Deoxycytidylate_deaminase_dom"/>
</dbReference>
<evidence type="ECO:0000256" key="9">
    <source>
        <dbReference type="SAM" id="MobiDB-lite"/>
    </source>
</evidence>
<dbReference type="KEGG" id="ota:OT_ostta17g00410"/>
<dbReference type="FunCoup" id="Q00TP1">
    <property type="interactions" value="987"/>
</dbReference>
<keyword evidence="4" id="KW-0545">Nucleotide biosynthesis</keyword>
<dbReference type="Pfam" id="PF00383">
    <property type="entry name" value="dCMP_cyt_deam_1"/>
    <property type="match status" value="1"/>
</dbReference>
<accession>Q00TP1</accession>
<sequence>MLQFALAGVVGVLAGVVSASATRRRRRKGRKTGAPGPVRRFGGRPTLSVSMTPVKASNYALSCDAPACACCGDTKATPSTPTTAKPDPLSPTKRDRYLSWDDYFMSVAFLSAQRSKDPNKQVGACIVGEDKLILGVGYNGFPRGCADSALPWAKKSTNGDELETKYPYVCHAEMNAIMNKNSASVAGGTLYVTMYPCNECAKLIIQAGIREVVYYEGKISEAKETPMSPGVSDGSVAKRDDPKHIYAAANRLLRLADVRVRQHSPAVAVQVTYLDESDDEDEEFVADASA</sequence>
<evidence type="ECO:0000256" key="6">
    <source>
        <dbReference type="ARBA" id="ARBA00022833"/>
    </source>
</evidence>
<keyword evidence="6" id="KW-0862">Zinc</keyword>
<evidence type="ECO:0000256" key="7">
    <source>
        <dbReference type="ARBA" id="ARBA00038938"/>
    </source>
</evidence>
<dbReference type="EMBL" id="CAID01000017">
    <property type="protein sequence ID" value="CAL57775.1"/>
    <property type="molecule type" value="Genomic_DNA"/>
</dbReference>
<comment type="cofactor">
    <cofactor evidence="1">
        <name>Zn(2+)</name>
        <dbReference type="ChEBI" id="CHEBI:29105"/>
    </cofactor>
</comment>
<evidence type="ECO:0000256" key="2">
    <source>
        <dbReference type="ARBA" id="ARBA00006576"/>
    </source>
</evidence>
<feature type="domain" description="CMP/dCMP-type deaminase" evidence="10">
    <location>
        <begin position="99"/>
        <end position="232"/>
    </location>
</feature>
<dbReference type="GO" id="GO:0009165">
    <property type="term" value="P:nucleotide biosynthetic process"/>
    <property type="evidence" value="ECO:0007669"/>
    <property type="project" value="UniProtKB-KW"/>
</dbReference>
<dbReference type="Proteomes" id="UP000009170">
    <property type="component" value="Unassembled WGS sequence"/>
</dbReference>
<protein>
    <recommendedName>
        <fullName evidence="8">dCMP deaminase</fullName>
        <ecNumber evidence="7">3.5.4.12</ecNumber>
    </recommendedName>
    <alternativeName>
        <fullName evidence="8">dCMP deaminase</fullName>
    </alternativeName>
</protein>
<gene>
    <name evidence="11" type="ORF">OT_ostta17g00410</name>
</gene>
<dbReference type="GO" id="GO:0004132">
    <property type="term" value="F:dCMP deaminase activity"/>
    <property type="evidence" value="ECO:0007669"/>
    <property type="project" value="UniProtKB-EC"/>
</dbReference>
<dbReference type="InterPro" id="IPR016192">
    <property type="entry name" value="APOBEC/CMP_deaminase_Zn-bd"/>
</dbReference>
<dbReference type="GeneID" id="9838013"/>
<dbReference type="GO" id="GO:0008270">
    <property type="term" value="F:zinc ion binding"/>
    <property type="evidence" value="ECO:0007669"/>
    <property type="project" value="InterPro"/>
</dbReference>
<dbReference type="PANTHER" id="PTHR11086:SF18">
    <property type="entry name" value="DEOXYCYTIDYLATE DEAMINASE"/>
    <property type="match status" value="1"/>
</dbReference>
<dbReference type="PROSITE" id="PS00903">
    <property type="entry name" value="CYT_DCMP_DEAMINASES_1"/>
    <property type="match status" value="1"/>
</dbReference>
<dbReference type="AlphaFoldDB" id="Q00TP1"/>
<evidence type="ECO:0000256" key="8">
    <source>
        <dbReference type="ARBA" id="ARBA00041763"/>
    </source>
</evidence>
<keyword evidence="3" id="KW-0479">Metal-binding</keyword>
<dbReference type="InterPro" id="IPR015517">
    <property type="entry name" value="dCMP_deaminase-rel"/>
</dbReference>
<reference evidence="12" key="1">
    <citation type="journal article" date="2006" name="Proc. Natl. Acad. Sci. U.S.A.">
        <title>Genome analysis of the smallest free-living eukaryote Ostreococcus tauri unveils many unique features.</title>
        <authorList>
            <person name="Derelle E."/>
            <person name="Ferraz C."/>
            <person name="Rombauts S."/>
            <person name="Rouze P."/>
            <person name="Worden A.Z."/>
            <person name="Robbens S."/>
            <person name="Partensky F."/>
            <person name="Degroeve S."/>
            <person name="Echeynie S."/>
            <person name="Cooke R."/>
            <person name="Saeys Y."/>
            <person name="Wuyts J."/>
            <person name="Jabbari K."/>
            <person name="Bowler C."/>
            <person name="Panaud O."/>
            <person name="Piegu B."/>
            <person name="Ball S.G."/>
            <person name="Ral J.-P."/>
            <person name="Bouget F.-Y."/>
            <person name="Piganeau G."/>
            <person name="De Baets B."/>
            <person name="Picard A."/>
            <person name="Delseny M."/>
            <person name="Demaille J."/>
            <person name="Van de Peer Y."/>
            <person name="Moreau H."/>
        </authorList>
    </citation>
    <scope>NUCLEOTIDE SEQUENCE [LARGE SCALE GENOMIC DNA]</scope>
    <source>
        <strain evidence="12">OTTH 0595 / CCAP 157/2 / RCC745</strain>
    </source>
</reference>
<name>Q00TP1_OSTTA</name>
<comment type="similarity">
    <text evidence="2">Belongs to the cytidine and deoxycytidylate deaminase family.</text>
</comment>
<dbReference type="SUPFAM" id="SSF53927">
    <property type="entry name" value="Cytidine deaminase-like"/>
    <property type="match status" value="1"/>
</dbReference>
<dbReference type="GO" id="GO:0005737">
    <property type="term" value="C:cytoplasm"/>
    <property type="evidence" value="ECO:0007669"/>
    <property type="project" value="TreeGrafter"/>
</dbReference>
<dbReference type="CDD" id="cd01286">
    <property type="entry name" value="deoxycytidylate_deaminase"/>
    <property type="match status" value="1"/>
</dbReference>
<feature type="compositionally biased region" description="Basic residues" evidence="9">
    <location>
        <begin position="22"/>
        <end position="31"/>
    </location>
</feature>
<dbReference type="PANTHER" id="PTHR11086">
    <property type="entry name" value="DEOXYCYTIDYLATE DEAMINASE-RELATED"/>
    <property type="match status" value="1"/>
</dbReference>
<dbReference type="OrthoDB" id="6710946at2759"/>
<feature type="region of interest" description="Disordered" evidence="9">
    <location>
        <begin position="22"/>
        <end position="46"/>
    </location>
</feature>
<dbReference type="InterPro" id="IPR002125">
    <property type="entry name" value="CMP_dCMP_dom"/>
</dbReference>
<dbReference type="InterPro" id="IPR016193">
    <property type="entry name" value="Cytidine_deaminase-like"/>
</dbReference>
<dbReference type="InParanoid" id="Q00TP1"/>
<proteinExistence type="inferred from homology"/>
<evidence type="ECO:0000256" key="4">
    <source>
        <dbReference type="ARBA" id="ARBA00022727"/>
    </source>
</evidence>
<dbReference type="STRING" id="70448.Q00TP1"/>
<dbReference type="EC" id="3.5.4.12" evidence="7"/>
<reference evidence="11 12" key="2">
    <citation type="journal article" date="2014" name="BMC Genomics">
        <title>An improved genome of the model marine alga Ostreococcus tauri unfolds by assessing Illumina de novo assemblies.</title>
        <authorList>
            <person name="Blanc-Mathieu R."/>
            <person name="Verhelst B."/>
            <person name="Derelle E."/>
            <person name="Rombauts S."/>
            <person name="Bouget F.Y."/>
            <person name="Carre I."/>
            <person name="Chateau A."/>
            <person name="Eyre-Walker A."/>
            <person name="Grimsley N."/>
            <person name="Moreau H."/>
            <person name="Piegu B."/>
            <person name="Rivals E."/>
            <person name="Schackwitz W."/>
            <person name="Van de Peer Y."/>
            <person name="Piganeau G."/>
        </authorList>
    </citation>
    <scope>NUCLEOTIDE SEQUENCE [LARGE SCALE GENOMIC DNA]</scope>
    <source>
        <strain evidence="12">OTTH 0595 / CCAP 157/2 / RCC745</strain>
    </source>
</reference>
<comment type="caution">
    <text evidence="11">The sequence shown here is derived from an EMBL/GenBank/DDBJ whole genome shotgun (WGS) entry which is preliminary data.</text>
</comment>
<evidence type="ECO:0000313" key="12">
    <source>
        <dbReference type="Proteomes" id="UP000009170"/>
    </source>
</evidence>
<dbReference type="Gene3D" id="3.40.140.10">
    <property type="entry name" value="Cytidine Deaminase, domain 2"/>
    <property type="match status" value="1"/>
</dbReference>
<keyword evidence="12" id="KW-1185">Reference proteome</keyword>
<evidence type="ECO:0000256" key="5">
    <source>
        <dbReference type="ARBA" id="ARBA00022801"/>
    </source>
</evidence>
<dbReference type="PROSITE" id="PS51747">
    <property type="entry name" value="CYT_DCMP_DEAMINASES_2"/>
    <property type="match status" value="1"/>
</dbReference>
<evidence type="ECO:0000256" key="1">
    <source>
        <dbReference type="ARBA" id="ARBA00001947"/>
    </source>
</evidence>
<evidence type="ECO:0000256" key="3">
    <source>
        <dbReference type="ARBA" id="ARBA00022723"/>
    </source>
</evidence>
<organism evidence="11 12">
    <name type="scientific">Ostreococcus tauri</name>
    <name type="common">Marine green alga</name>
    <dbReference type="NCBI Taxonomy" id="70448"/>
    <lineage>
        <taxon>Eukaryota</taxon>
        <taxon>Viridiplantae</taxon>
        <taxon>Chlorophyta</taxon>
        <taxon>Mamiellophyceae</taxon>
        <taxon>Mamiellales</taxon>
        <taxon>Bathycoccaceae</taxon>
        <taxon>Ostreococcus</taxon>
    </lineage>
</organism>
<keyword evidence="5" id="KW-0378">Hydrolase</keyword>
<evidence type="ECO:0000313" key="11">
    <source>
        <dbReference type="EMBL" id="CAL57775.1"/>
    </source>
</evidence>
<dbReference type="RefSeq" id="XP_003083808.1">
    <property type="nucleotide sequence ID" value="XM_003083760.1"/>
</dbReference>
<dbReference type="FunFam" id="3.40.140.10:FF:000021">
    <property type="entry name" value="Deoxycytidylate deaminase"/>
    <property type="match status" value="1"/>
</dbReference>
<evidence type="ECO:0000259" key="10">
    <source>
        <dbReference type="PROSITE" id="PS51747"/>
    </source>
</evidence>